<dbReference type="GO" id="GO:0036503">
    <property type="term" value="P:ERAD pathway"/>
    <property type="evidence" value="ECO:0007669"/>
    <property type="project" value="TreeGrafter"/>
</dbReference>
<dbReference type="InterPro" id="IPR001841">
    <property type="entry name" value="Znf_RING"/>
</dbReference>
<keyword evidence="10" id="KW-0833">Ubl conjugation pathway</keyword>
<dbReference type="Pfam" id="PF13639">
    <property type="entry name" value="zf-RING_2"/>
    <property type="match status" value="1"/>
</dbReference>
<comment type="pathway">
    <text evidence="3">Protein modification; protein ubiquitination.</text>
</comment>
<evidence type="ECO:0000256" key="5">
    <source>
        <dbReference type="ARBA" id="ARBA00012483"/>
    </source>
</evidence>
<dbReference type="CDD" id="cd16479">
    <property type="entry name" value="RING-H2_synoviolin"/>
    <property type="match status" value="1"/>
</dbReference>
<evidence type="ECO:0000256" key="17">
    <source>
        <dbReference type="SAM" id="Phobius"/>
    </source>
</evidence>
<evidence type="ECO:0000259" key="18">
    <source>
        <dbReference type="PROSITE" id="PS50089"/>
    </source>
</evidence>
<evidence type="ECO:0000256" key="1">
    <source>
        <dbReference type="ARBA" id="ARBA00000900"/>
    </source>
</evidence>
<keyword evidence="11" id="KW-0256">Endoplasmic reticulum</keyword>
<dbReference type="GO" id="GO:0016567">
    <property type="term" value="P:protein ubiquitination"/>
    <property type="evidence" value="ECO:0007669"/>
    <property type="project" value="UniProtKB-UniPathway"/>
</dbReference>
<evidence type="ECO:0000256" key="11">
    <source>
        <dbReference type="ARBA" id="ARBA00022824"/>
    </source>
</evidence>
<feature type="transmembrane region" description="Helical" evidence="17">
    <location>
        <begin position="228"/>
        <end position="247"/>
    </location>
</feature>
<keyword evidence="12" id="KW-0862">Zinc</keyword>
<dbReference type="PROSITE" id="PS50089">
    <property type="entry name" value="ZF_RING_2"/>
    <property type="match status" value="1"/>
</dbReference>
<evidence type="ECO:0000256" key="2">
    <source>
        <dbReference type="ARBA" id="ARBA00004477"/>
    </source>
</evidence>
<accession>A0A4Y7LTN4</accession>
<evidence type="ECO:0000256" key="16">
    <source>
        <dbReference type="SAM" id="MobiDB-lite"/>
    </source>
</evidence>
<feature type="compositionally biased region" description="Low complexity" evidence="16">
    <location>
        <begin position="464"/>
        <end position="475"/>
    </location>
</feature>
<dbReference type="UniPathway" id="UPA00143"/>
<dbReference type="EC" id="2.3.2.27" evidence="5"/>
<evidence type="ECO:0000256" key="7">
    <source>
        <dbReference type="ARBA" id="ARBA00022692"/>
    </source>
</evidence>
<comment type="subcellular location">
    <subcellularLocation>
        <location evidence="2">Endoplasmic reticulum membrane</location>
        <topology evidence="2">Multi-pass membrane protein</topology>
    </subcellularLocation>
</comment>
<evidence type="ECO:0000256" key="12">
    <source>
        <dbReference type="ARBA" id="ARBA00022833"/>
    </source>
</evidence>
<comment type="similarity">
    <text evidence="4">Belongs to the HRD1 family.</text>
</comment>
<feature type="transmembrane region" description="Helical" evidence="17">
    <location>
        <begin position="310"/>
        <end position="334"/>
    </location>
</feature>
<dbReference type="GO" id="GO:0043161">
    <property type="term" value="P:proteasome-mediated ubiquitin-dependent protein catabolic process"/>
    <property type="evidence" value="ECO:0007669"/>
    <property type="project" value="TreeGrafter"/>
</dbReference>
<comment type="catalytic activity">
    <reaction evidence="1">
        <text>S-ubiquitinyl-[E2 ubiquitin-conjugating enzyme]-L-cysteine + [acceptor protein]-L-lysine = [E2 ubiquitin-conjugating enzyme]-L-cysteine + N(6)-ubiquitinyl-[acceptor protein]-L-lysine.</text>
        <dbReference type="EC" id="2.3.2.27"/>
    </reaction>
</comment>
<dbReference type="InterPro" id="IPR057992">
    <property type="entry name" value="TPR_SYVN1_N"/>
</dbReference>
<feature type="transmembrane region" description="Helical" evidence="17">
    <location>
        <begin position="102"/>
        <end position="120"/>
    </location>
</feature>
<proteinExistence type="evidence at transcript level"/>
<feature type="domain" description="RING-type" evidence="18">
    <location>
        <begin position="387"/>
        <end position="426"/>
    </location>
</feature>
<dbReference type="GO" id="GO:0005789">
    <property type="term" value="C:endoplasmic reticulum membrane"/>
    <property type="evidence" value="ECO:0007669"/>
    <property type="project" value="UniProtKB-SubCell"/>
</dbReference>
<reference evidence="19" key="1">
    <citation type="submission" date="2018-08" db="EMBL/GenBank/DDBJ databases">
        <authorList>
            <person name="Cornetti L."/>
        </authorList>
    </citation>
    <scope>NUCLEOTIDE SEQUENCE</scope>
    <source>
        <strain evidence="19">CA-CBC-37</strain>
    </source>
</reference>
<feature type="region of interest" description="Disordered" evidence="16">
    <location>
        <begin position="30"/>
        <end position="51"/>
    </location>
</feature>
<dbReference type="PANTHER" id="PTHR22763:SF184">
    <property type="entry name" value="E3 UBIQUITIN-PROTEIN LIGASE SYNOVIOLIN"/>
    <property type="match status" value="1"/>
</dbReference>
<keyword evidence="8" id="KW-0479">Metal-binding</keyword>
<evidence type="ECO:0000256" key="4">
    <source>
        <dbReference type="ARBA" id="ARBA00010089"/>
    </source>
</evidence>
<evidence type="ECO:0000256" key="6">
    <source>
        <dbReference type="ARBA" id="ARBA00022679"/>
    </source>
</evidence>
<dbReference type="SUPFAM" id="SSF57850">
    <property type="entry name" value="RING/U-box"/>
    <property type="match status" value="1"/>
</dbReference>
<evidence type="ECO:0000256" key="10">
    <source>
        <dbReference type="ARBA" id="ARBA00022786"/>
    </source>
</evidence>
<dbReference type="InterPro" id="IPR013083">
    <property type="entry name" value="Znf_RING/FYVE/PHD"/>
</dbReference>
<dbReference type="FunFam" id="3.30.40.10:FF:000088">
    <property type="entry name" value="E3 ubiquitin-protein ligase synoviolin"/>
    <property type="match status" value="1"/>
</dbReference>
<evidence type="ECO:0000256" key="9">
    <source>
        <dbReference type="ARBA" id="ARBA00022771"/>
    </source>
</evidence>
<evidence type="ECO:0000256" key="8">
    <source>
        <dbReference type="ARBA" id="ARBA00022723"/>
    </source>
</evidence>
<dbReference type="AlphaFoldDB" id="A0A4Y7LTN4"/>
<dbReference type="PANTHER" id="PTHR22763">
    <property type="entry name" value="RING ZINC FINGER PROTEIN"/>
    <property type="match status" value="1"/>
</dbReference>
<evidence type="ECO:0000256" key="14">
    <source>
        <dbReference type="ARBA" id="ARBA00023136"/>
    </source>
</evidence>
<feature type="transmembrane region" description="Helical" evidence="17">
    <location>
        <begin position="140"/>
        <end position="157"/>
    </location>
</feature>
<feature type="transmembrane region" description="Helical" evidence="17">
    <location>
        <begin position="268"/>
        <end position="290"/>
    </location>
</feature>
<dbReference type="InterPro" id="IPR058051">
    <property type="entry name" value="Znf_RING_synoviolin"/>
</dbReference>
<evidence type="ECO:0000256" key="13">
    <source>
        <dbReference type="ARBA" id="ARBA00022989"/>
    </source>
</evidence>
<evidence type="ECO:0000256" key="3">
    <source>
        <dbReference type="ARBA" id="ARBA00004906"/>
    </source>
</evidence>
<dbReference type="Gene3D" id="3.30.40.10">
    <property type="entry name" value="Zinc/RING finger domain, C3HC4 (zinc finger)"/>
    <property type="match status" value="1"/>
</dbReference>
<keyword evidence="6" id="KW-0808">Transferase</keyword>
<organism evidence="19">
    <name type="scientific">Daphnia similis</name>
    <dbReference type="NCBI Taxonomy" id="35528"/>
    <lineage>
        <taxon>Eukaryota</taxon>
        <taxon>Metazoa</taxon>
        <taxon>Ecdysozoa</taxon>
        <taxon>Arthropoda</taxon>
        <taxon>Crustacea</taxon>
        <taxon>Branchiopoda</taxon>
        <taxon>Diplostraca</taxon>
        <taxon>Cladocera</taxon>
        <taxon>Anomopoda</taxon>
        <taxon>Daphniidae</taxon>
        <taxon>Daphnia</taxon>
        <taxon>Daphnia similis group</taxon>
    </lineage>
</organism>
<dbReference type="Pfam" id="PF25563">
    <property type="entry name" value="TPR_SYVN1_N"/>
    <property type="match status" value="1"/>
</dbReference>
<keyword evidence="9 15" id="KW-0863">Zinc-finger</keyword>
<evidence type="ECO:0000313" key="19">
    <source>
        <dbReference type="EMBL" id="SVE71594.1"/>
    </source>
</evidence>
<feature type="compositionally biased region" description="Polar residues" evidence="16">
    <location>
        <begin position="613"/>
        <end position="632"/>
    </location>
</feature>
<sequence length="666" mass="75745">MEAKFQMELKSLSERKRRTFLRYLDRLGKAKDEDDDEVESGEAKRKPTNWMEEAEKRLELLKLRVEKDGGDDNDKDDDDWDDFGSSDDNLINEKQSKMRIELVILGSLVLSTSVVGNAYYQKKQFYPSVVHITKSNPSMMVMYIQALVIVVLLGKLMKKIFFGQLRAAEVEHLIDRSWYAITETCLAFTVFREDFSTKFVALFTVLLFLKAFHWLVEDRVDYMERSPIISWLFHFRVTSLLLVLGVLDWHFIQVAYYATLTQGASVQLVFGFEYAILLTMVAMVTVKYALHTYDINRENPWEDKAVFLLYAELAIGFIKVILYMMFMLIMIRVYTLPLFAVRPMYLAMRSFKKALSDVILSRRAIRNLNTLYPDATTEDLANTDNVCIICREEMVTGAKKLPCNHIFHATCLRSWFQRQQTCPTCRLEVLRAPGNPIGNPVPPAAANMRPPQQQAAPSPPPPQAAANAPQAAPVQPQIPPFIPHHPFNFPFPMPNIPQQAGANDARYVPDANGQRPVMPPPFSLPPFIPFVVPPPRPPANLGALSDAELRAMEGQERRHLEARIRVLRDIQTLLDAAVLQMNQYGILVARLEHESNNNNETVRSTGEEAPVASGQQAEEQPTTGVSATSSPAENEVLTPEEETNLSDQERLRRRRVQRFMNGGEQN</sequence>
<dbReference type="GO" id="GO:0061630">
    <property type="term" value="F:ubiquitin protein ligase activity"/>
    <property type="evidence" value="ECO:0007669"/>
    <property type="project" value="UniProtKB-EC"/>
</dbReference>
<name>A0A4Y7LTN4_9CRUS</name>
<dbReference type="EMBL" id="LR001975">
    <property type="protein sequence ID" value="SVE71594.1"/>
    <property type="molecule type" value="mRNA"/>
</dbReference>
<dbReference type="GO" id="GO:0008270">
    <property type="term" value="F:zinc ion binding"/>
    <property type="evidence" value="ECO:0007669"/>
    <property type="project" value="UniProtKB-KW"/>
</dbReference>
<feature type="region of interest" description="Disordered" evidence="16">
    <location>
        <begin position="436"/>
        <end position="478"/>
    </location>
</feature>
<feature type="region of interest" description="Disordered" evidence="16">
    <location>
        <begin position="597"/>
        <end position="651"/>
    </location>
</feature>
<keyword evidence="13 17" id="KW-1133">Transmembrane helix</keyword>
<keyword evidence="14 17" id="KW-0472">Membrane</keyword>
<protein>
    <recommendedName>
        <fullName evidence="5">RING-type E3 ubiquitin transferase</fullName>
        <ecNumber evidence="5">2.3.2.27</ecNumber>
    </recommendedName>
</protein>
<keyword evidence="7 17" id="KW-0812">Transmembrane</keyword>
<gene>
    <name evidence="19" type="primary">EOG090X03TK</name>
</gene>
<dbReference type="InterPro" id="IPR050731">
    <property type="entry name" value="HRD1_E3_ubiq-ligases"/>
</dbReference>
<evidence type="ECO:0000256" key="15">
    <source>
        <dbReference type="PROSITE-ProRule" id="PRU00175"/>
    </source>
</evidence>
<dbReference type="SMART" id="SM00184">
    <property type="entry name" value="RING"/>
    <property type="match status" value="1"/>
</dbReference>